<dbReference type="EMBL" id="AP013542">
    <property type="protein sequence ID" value="BAQ94151.1"/>
    <property type="molecule type" value="Genomic_DNA"/>
</dbReference>
<evidence type="ECO:0000256" key="1">
    <source>
        <dbReference type="SAM" id="MobiDB-lite"/>
    </source>
</evidence>
<evidence type="ECO:0000313" key="2">
    <source>
        <dbReference type="EMBL" id="BAQ94151.1"/>
    </source>
</evidence>
<accession>A0A6S4P7S4</accession>
<name>A0A6S4P7S4_9CAUD</name>
<reference evidence="2 3" key="1">
    <citation type="journal article" date="2013" name="PLoS Genet.">
        <title>Expanding the Marine Virosphere Using Metagenomics.</title>
        <authorList>
            <person name="Mizuno C.M."/>
            <person name="Rodriguez-Valera F."/>
            <person name="Kimes N.E."/>
            <person name="Ghai R."/>
        </authorList>
    </citation>
    <scope>NUCLEOTIDE SEQUENCE [LARGE SCALE GENOMIC DNA]</scope>
    <source>
        <strain evidence="2">UvMED-CGR-U-MedDCM-OCT-S35-C6</strain>
    </source>
</reference>
<sequence length="71" mass="7457">MCMSPKIPAPPVQPTPPNPVDTSQQVGEQTAPELVKANEQDLNIKKKKIKKSGTSSLNTSSGLNIATNSGI</sequence>
<evidence type="ECO:0000313" key="3">
    <source>
        <dbReference type="Proteomes" id="UP000504827"/>
    </source>
</evidence>
<feature type="compositionally biased region" description="Pro residues" evidence="1">
    <location>
        <begin position="7"/>
        <end position="19"/>
    </location>
</feature>
<dbReference type="Proteomes" id="UP000504827">
    <property type="component" value="Segment"/>
</dbReference>
<organism evidence="2 3">
    <name type="scientific">uncultured phage_MedDCM-OCT-S35-C6</name>
    <dbReference type="NCBI Taxonomy" id="2741075"/>
    <lineage>
        <taxon>Viruses</taxon>
        <taxon>Duplodnaviria</taxon>
        <taxon>Heunggongvirae</taxon>
        <taxon>Uroviricota</taxon>
        <taxon>Caudoviricetes</taxon>
        <taxon>Autographivirales</taxon>
        <taxon>Pelagivirus</taxon>
        <taxon>Pelagivirus S35C6</taxon>
    </lineage>
</organism>
<feature type="region of interest" description="Disordered" evidence="1">
    <location>
        <begin position="1"/>
        <end position="28"/>
    </location>
</feature>
<dbReference type="GeneID" id="55412468"/>
<proteinExistence type="predicted"/>
<dbReference type="KEGG" id="vg:55412468"/>
<keyword evidence="3" id="KW-1185">Reference proteome</keyword>
<dbReference type="RefSeq" id="YP_010761238.1">
    <property type="nucleotide sequence ID" value="NC_047702.1"/>
</dbReference>
<protein>
    <submittedName>
        <fullName evidence="2">Uncharacterized protein</fullName>
    </submittedName>
</protein>
<feature type="compositionally biased region" description="Low complexity" evidence="1">
    <location>
        <begin position="52"/>
        <end position="64"/>
    </location>
</feature>
<feature type="region of interest" description="Disordered" evidence="1">
    <location>
        <begin position="50"/>
        <end position="71"/>
    </location>
</feature>